<reference evidence="2" key="1">
    <citation type="journal article" date="2023" name="G3 (Bethesda)">
        <title>Genome assembly and association tests identify interacting loci associated with vigor, precocity, and sex in interspecific pistachio rootstocks.</title>
        <authorList>
            <person name="Palmer W."/>
            <person name="Jacygrad E."/>
            <person name="Sagayaradj S."/>
            <person name="Cavanaugh K."/>
            <person name="Han R."/>
            <person name="Bertier L."/>
            <person name="Beede B."/>
            <person name="Kafkas S."/>
            <person name="Golino D."/>
            <person name="Preece J."/>
            <person name="Michelmore R."/>
        </authorList>
    </citation>
    <scope>NUCLEOTIDE SEQUENCE [LARGE SCALE GENOMIC DNA]</scope>
</reference>
<name>A0ACC0Y410_9ROSI</name>
<keyword evidence="2" id="KW-1185">Reference proteome</keyword>
<sequence>MLNWKVVKSSNLLIYKAPHNSSDVSEAQQIAAKAPEQIKENTTQATSEEEEDSEKPDPMVPPTNLRGEEKRKWIRKTVPELEILKSNDSGQRFNGRVMEFFNQQCAIQFFMIWLSPAGKFGPREFLSVDSLLKSNPQACLMILSKSLDTIRGYKILKPFLDRGLKVFAVTPDVPFLVKNTPAEVWLEDIKSGKLDPGTISFTIHLSDLVRMAILYKYGGVYLDTDFLVLKNFEGLRNAIGVQIIDIASKNWKSVNNALQIFDIWHPMLFQFIKEYATNFKPNIWGENGPYLLSRIIKRLDAGRSPVYNISVLPRKAFYPVDWLHISRLYKKPTTEEESKWAEETVAELSRESYAIHLWNQISRPLVIEEGSVIERLIASHCLICQKVL</sequence>
<dbReference type="Proteomes" id="UP001163603">
    <property type="component" value="Chromosome 9"/>
</dbReference>
<comment type="caution">
    <text evidence="1">The sequence shown here is derived from an EMBL/GenBank/DDBJ whole genome shotgun (WGS) entry which is preliminary data.</text>
</comment>
<organism evidence="1 2">
    <name type="scientific">Pistacia integerrima</name>
    <dbReference type="NCBI Taxonomy" id="434235"/>
    <lineage>
        <taxon>Eukaryota</taxon>
        <taxon>Viridiplantae</taxon>
        <taxon>Streptophyta</taxon>
        <taxon>Embryophyta</taxon>
        <taxon>Tracheophyta</taxon>
        <taxon>Spermatophyta</taxon>
        <taxon>Magnoliopsida</taxon>
        <taxon>eudicotyledons</taxon>
        <taxon>Gunneridae</taxon>
        <taxon>Pentapetalae</taxon>
        <taxon>rosids</taxon>
        <taxon>malvids</taxon>
        <taxon>Sapindales</taxon>
        <taxon>Anacardiaceae</taxon>
        <taxon>Pistacia</taxon>
    </lineage>
</organism>
<evidence type="ECO:0000313" key="1">
    <source>
        <dbReference type="EMBL" id="KAJ0028214.1"/>
    </source>
</evidence>
<dbReference type="EMBL" id="CM047744">
    <property type="protein sequence ID" value="KAJ0028214.1"/>
    <property type="molecule type" value="Genomic_DNA"/>
</dbReference>
<protein>
    <submittedName>
        <fullName evidence="1">Uncharacterized protein</fullName>
    </submittedName>
</protein>
<gene>
    <name evidence="1" type="ORF">Pint_35200</name>
</gene>
<proteinExistence type="predicted"/>
<accession>A0ACC0Y410</accession>
<evidence type="ECO:0000313" key="2">
    <source>
        <dbReference type="Proteomes" id="UP001163603"/>
    </source>
</evidence>